<keyword evidence="2" id="KW-1185">Reference proteome</keyword>
<protein>
    <submittedName>
        <fullName evidence="1">Uncharacterized protein</fullName>
    </submittedName>
</protein>
<comment type="caution">
    <text evidence="1">The sequence shown here is derived from an EMBL/GenBank/DDBJ whole genome shotgun (WGS) entry which is preliminary data.</text>
</comment>
<name>A0ABR3VBK1_9PEZI</name>
<accession>A0ABR3VBK1</accession>
<organism evidence="1 2">
    <name type="scientific">Phialemonium thermophilum</name>
    <dbReference type="NCBI Taxonomy" id="223376"/>
    <lineage>
        <taxon>Eukaryota</taxon>
        <taxon>Fungi</taxon>
        <taxon>Dikarya</taxon>
        <taxon>Ascomycota</taxon>
        <taxon>Pezizomycotina</taxon>
        <taxon>Sordariomycetes</taxon>
        <taxon>Sordariomycetidae</taxon>
        <taxon>Cephalothecales</taxon>
        <taxon>Cephalothecaceae</taxon>
        <taxon>Phialemonium</taxon>
    </lineage>
</organism>
<proteinExistence type="predicted"/>
<dbReference type="EMBL" id="JAZHXJ010002386">
    <property type="protein sequence ID" value="KAL1839074.1"/>
    <property type="molecule type" value="Genomic_DNA"/>
</dbReference>
<sequence length="130" mass="13720">MDFRLPPMGSDATARSHAGLLQTPIGQREMCEFASPSEIRTHLHDASSFSACLEPLVLVAGSSVPLVLSTGTSRLERSRRPIGLPDIAVSDPAETSISNVVHSSRRFFSSSLSFSGGSKGTASAKLDAFT</sequence>
<dbReference type="Proteomes" id="UP001586593">
    <property type="component" value="Unassembled WGS sequence"/>
</dbReference>
<evidence type="ECO:0000313" key="1">
    <source>
        <dbReference type="EMBL" id="KAL1839074.1"/>
    </source>
</evidence>
<reference evidence="1 2" key="1">
    <citation type="journal article" date="2024" name="Commun. Biol.">
        <title>Comparative genomic analysis of thermophilic fungi reveals convergent evolutionary adaptations and gene losses.</title>
        <authorList>
            <person name="Steindorff A.S."/>
            <person name="Aguilar-Pontes M.V."/>
            <person name="Robinson A.J."/>
            <person name="Andreopoulos B."/>
            <person name="LaButti K."/>
            <person name="Kuo A."/>
            <person name="Mondo S."/>
            <person name="Riley R."/>
            <person name="Otillar R."/>
            <person name="Haridas S."/>
            <person name="Lipzen A."/>
            <person name="Grimwood J."/>
            <person name="Schmutz J."/>
            <person name="Clum A."/>
            <person name="Reid I.D."/>
            <person name="Moisan M.C."/>
            <person name="Butler G."/>
            <person name="Nguyen T.T.M."/>
            <person name="Dewar K."/>
            <person name="Conant G."/>
            <person name="Drula E."/>
            <person name="Henrissat B."/>
            <person name="Hansel C."/>
            <person name="Singer S."/>
            <person name="Hutchinson M.I."/>
            <person name="de Vries R.P."/>
            <person name="Natvig D.O."/>
            <person name="Powell A.J."/>
            <person name="Tsang A."/>
            <person name="Grigoriev I.V."/>
        </authorList>
    </citation>
    <scope>NUCLEOTIDE SEQUENCE [LARGE SCALE GENOMIC DNA]</scope>
    <source>
        <strain evidence="1 2">ATCC 24622</strain>
    </source>
</reference>
<evidence type="ECO:0000313" key="2">
    <source>
        <dbReference type="Proteomes" id="UP001586593"/>
    </source>
</evidence>
<gene>
    <name evidence="1" type="ORF">VTK73DRAFT_4131</name>
</gene>